<dbReference type="Proteomes" id="UP001642502">
    <property type="component" value="Unassembled WGS sequence"/>
</dbReference>
<reference evidence="2 3" key="1">
    <citation type="submission" date="2024-01" db="EMBL/GenBank/DDBJ databases">
        <authorList>
            <person name="Allen C."/>
            <person name="Tagirdzhanova G."/>
        </authorList>
    </citation>
    <scope>NUCLEOTIDE SEQUENCE [LARGE SCALE GENOMIC DNA]</scope>
    <source>
        <strain evidence="2 3">CBS 119000</strain>
    </source>
</reference>
<evidence type="ECO:0000256" key="1">
    <source>
        <dbReference type="SAM" id="MobiDB-lite"/>
    </source>
</evidence>
<dbReference type="EMBL" id="CAWUON010000092">
    <property type="protein sequence ID" value="CAK7272593.1"/>
    <property type="molecule type" value="Genomic_DNA"/>
</dbReference>
<name>A0ABP0DY68_9PEZI</name>
<comment type="caution">
    <text evidence="2">The sequence shown here is derived from an EMBL/GenBank/DDBJ whole genome shotgun (WGS) entry which is preliminary data.</text>
</comment>
<feature type="region of interest" description="Disordered" evidence="1">
    <location>
        <begin position="566"/>
        <end position="613"/>
    </location>
</feature>
<sequence length="639" mass="69393">MAKLYNGISDDKLDKNAGKTKSVQIILPNDPSFDLDLFQLPPFKFGEPLEASFLSQNRQASWTNMSLKSRSSQHSQLPQLMLAADSSAGGSFAGDFLYSHSGVSVMPDSPTPLGQRLNFQDEDNLLLDVGLSIDEFGNIAEDEPRADPQLPTFPSKSTMLSNGTVAPMIIDDDDMFDPDLAAQAALAESSRAKARTECNAINNSLAASTPSSPSTLSSSTVVSRRALQATSRAKVDFVDNVTQIPLNQYFEYVSNYSQIMEKAAEKKSIARLLRRAHDTKFHRQVAQDLTFGRGIFDVTGQVQDHYPNHPLVQCFSGDALAESLFGESLLRVKRRRLAPTEPGTPTARGSQDIDIDPFNDERDIELGRMPGSALSDNPSLALNRQSSVLPGSSAHGSVQRSASVIRQHADGRLSSAGFPDSPSFFERYSDEDMQLPQQSPSSGRPFFNPVSSLGATGVGFGAGTGPDETQTDRENNNARLDEEISNVPSFYGRVQQMISDTGLTRPEVSSTHRWIEFGDVISPFKSSRAAVVGAFMSLLTLATACKLQIHQEWPESNALDRDIFIGAKPKNRGQNNDRGKKKSGKRGVKRGNHAISEDEPVSGDIEPLTSDPICPSPMIRQRSFFRGSGTPSMALAGAA</sequence>
<feature type="region of interest" description="Disordered" evidence="1">
    <location>
        <begin position="336"/>
        <end position="356"/>
    </location>
</feature>
<dbReference type="CDD" id="cd21789">
    <property type="entry name" value="Rad21_Rec8_M_SpRec8p-like"/>
    <property type="match status" value="1"/>
</dbReference>
<protein>
    <submittedName>
        <fullName evidence="2">R8 protein</fullName>
    </submittedName>
</protein>
<accession>A0ABP0DY68</accession>
<evidence type="ECO:0000313" key="2">
    <source>
        <dbReference type="EMBL" id="CAK7272593.1"/>
    </source>
</evidence>
<proteinExistence type="predicted"/>
<gene>
    <name evidence="2" type="primary">rec8</name>
    <name evidence="2" type="ORF">SEPCBS119000_005208</name>
</gene>
<feature type="compositionally biased region" description="Basic residues" evidence="1">
    <location>
        <begin position="579"/>
        <end position="592"/>
    </location>
</feature>
<evidence type="ECO:0000313" key="3">
    <source>
        <dbReference type="Proteomes" id="UP001642502"/>
    </source>
</evidence>
<keyword evidence="3" id="KW-1185">Reference proteome</keyword>
<organism evidence="2 3">
    <name type="scientific">Sporothrix epigloea</name>
    <dbReference type="NCBI Taxonomy" id="1892477"/>
    <lineage>
        <taxon>Eukaryota</taxon>
        <taxon>Fungi</taxon>
        <taxon>Dikarya</taxon>
        <taxon>Ascomycota</taxon>
        <taxon>Pezizomycotina</taxon>
        <taxon>Sordariomycetes</taxon>
        <taxon>Sordariomycetidae</taxon>
        <taxon>Ophiostomatales</taxon>
        <taxon>Ophiostomataceae</taxon>
        <taxon>Sporothrix</taxon>
    </lineage>
</organism>